<dbReference type="InterPro" id="IPR013826">
    <property type="entry name" value="Topo_IA_cen_sub3"/>
</dbReference>
<dbReference type="InterPro" id="IPR006171">
    <property type="entry name" value="TOPRIM_dom"/>
</dbReference>
<dbReference type="FunFam" id="1.10.290.10:FF:000001">
    <property type="entry name" value="DNA topoisomerase"/>
    <property type="match status" value="1"/>
</dbReference>
<dbReference type="GO" id="GO:0006265">
    <property type="term" value="P:DNA topological change"/>
    <property type="evidence" value="ECO:0007669"/>
    <property type="project" value="InterPro"/>
</dbReference>
<dbReference type="GO" id="GO:0006281">
    <property type="term" value="P:DNA repair"/>
    <property type="evidence" value="ECO:0007669"/>
    <property type="project" value="TreeGrafter"/>
</dbReference>
<dbReference type="FunFam" id="3.40.50.140:FF:000002">
    <property type="entry name" value="DNA topoisomerase"/>
    <property type="match status" value="1"/>
</dbReference>
<dbReference type="InterPro" id="IPR023406">
    <property type="entry name" value="Topo_IA_AS"/>
</dbReference>
<dbReference type="GO" id="GO:0003677">
    <property type="term" value="F:DNA binding"/>
    <property type="evidence" value="ECO:0007669"/>
    <property type="project" value="UniProtKB-KW"/>
</dbReference>
<reference evidence="11 12" key="1">
    <citation type="submission" date="2023-10" db="EMBL/GenBank/DDBJ databases">
        <title>Comparative genomics analysis reveals potential genetic determinants of host preference in Cryptosporidium xiaoi.</title>
        <authorList>
            <person name="Xiao L."/>
            <person name="Li J."/>
        </authorList>
    </citation>
    <scope>NUCLEOTIDE SEQUENCE [LARGE SCALE GENOMIC DNA]</scope>
    <source>
        <strain evidence="11 12">52996</strain>
    </source>
</reference>
<dbReference type="InterPro" id="IPR000380">
    <property type="entry name" value="Topo_IA"/>
</dbReference>
<dbReference type="PROSITE" id="PS50880">
    <property type="entry name" value="TOPRIM"/>
    <property type="match status" value="1"/>
</dbReference>
<dbReference type="SMART" id="SM00437">
    <property type="entry name" value="TOP1Ac"/>
    <property type="match status" value="1"/>
</dbReference>
<dbReference type="InterPro" id="IPR013825">
    <property type="entry name" value="Topo_IA_cen_sub2"/>
</dbReference>
<dbReference type="GO" id="GO:0006310">
    <property type="term" value="P:DNA recombination"/>
    <property type="evidence" value="ECO:0007669"/>
    <property type="project" value="TreeGrafter"/>
</dbReference>
<protein>
    <recommendedName>
        <fullName evidence="3 7">DNA topoisomerase</fullName>
        <ecNumber evidence="3 7">5.6.2.1</ecNumber>
    </recommendedName>
</protein>
<keyword evidence="5 7" id="KW-0238">DNA-binding</keyword>
<dbReference type="EMBL" id="JAWDEY010000035">
    <property type="protein sequence ID" value="KAK6588006.1"/>
    <property type="molecule type" value="Genomic_DNA"/>
</dbReference>
<dbReference type="CDD" id="cd00186">
    <property type="entry name" value="TOP1Ac"/>
    <property type="match status" value="1"/>
</dbReference>
<dbReference type="Gene3D" id="3.40.50.140">
    <property type="match status" value="1"/>
</dbReference>
<dbReference type="InterPro" id="IPR003601">
    <property type="entry name" value="Topo_IA_2"/>
</dbReference>
<dbReference type="Pfam" id="PF23546">
    <property type="entry name" value="Zn_ribbon_TOP3B"/>
    <property type="match status" value="1"/>
</dbReference>
<feature type="domain" description="Topo IA-type catalytic" evidence="10">
    <location>
        <begin position="167"/>
        <end position="595"/>
    </location>
</feature>
<evidence type="ECO:0000259" key="10">
    <source>
        <dbReference type="PROSITE" id="PS52039"/>
    </source>
</evidence>
<dbReference type="PROSITE" id="PS00396">
    <property type="entry name" value="TOPO_IA_1"/>
    <property type="match status" value="1"/>
</dbReference>
<dbReference type="Pfam" id="PF01131">
    <property type="entry name" value="Topoisom_bac"/>
    <property type="match status" value="1"/>
</dbReference>
<evidence type="ECO:0000256" key="6">
    <source>
        <dbReference type="ARBA" id="ARBA00023235"/>
    </source>
</evidence>
<name>A0AAV9XTK0_9CRYT</name>
<dbReference type="InterPro" id="IPR023405">
    <property type="entry name" value="Topo_IA_core_domain"/>
</dbReference>
<sequence>MSLNIVFMVAEKPSIAETIANTLSKGKLNTRRGKTPVHEFSGTFMGKNVGFRVTSVAGHVFEVGFPKNYSNWDKVDPITLFDAPIIKNESSSKLVSHLEKESRGCNYLVLWLDCDREGENICFEVISVVYGNMNKGRDQREWIFRARFSSISPKDISDAMRNLVYPNKNESDSVDVRQELDLKVGVAFSRLQTTFLRSKFGEFNKNSIISYGPCQTPTLFFAVRRRDAINSFVSEKYYTISVTILKDSQTFTLKWCRSKVFDLQVAKCLLQIIQGRENNALGRVIRVSKTNSRRIRPLPLNTVNMLKLSSTILGIGPFQTLSIAEKLYLSGYITYPRTETSKYSKTFDIISTISMFTSHPDWGKYSSELLKSGFTTPRKDGSDAGDHPPITPIRSATKNDLNGDSWRLYDMICRHFLATVSRDASIVKETVKFDVKGEIFFLSGMRMTDNGFLKILYGENSYYDSSVIPNFTVGEEVKLKSIELITKETSPPPLLSESELLSLMEKNGIGTDASMPTHIQKIQDRDYVKLVSGRRLEPTKLGMAFAHGILNIDHELVFPLVRSEIEKYVNLIAKGKYNHKAVLKHSLSVFKLKFVYFSENLSVFESLFRSSFTDVTASCSRISRCGQCKRYINYLANTFPQKLYCSYCDVYLNIPQKGSLKLYKELRCPLDDFELLLFTDKNGTKNIFCPRCYNDPPILNKKTSMLCKFCPNQSCNFSLRSLYLMACPNRSCFEGIITLDVTSSPDWRFRCSNCEASFLIKSSNIQKVLLGNNNCNFCGTRILKLTEKASSVNIVGCPVCDKEVNKFVLLENEPKKIEGRAKRSLRGRGKTRR</sequence>
<evidence type="ECO:0000256" key="2">
    <source>
        <dbReference type="ARBA" id="ARBA00009446"/>
    </source>
</evidence>
<evidence type="ECO:0000256" key="4">
    <source>
        <dbReference type="ARBA" id="ARBA00023029"/>
    </source>
</evidence>
<evidence type="ECO:0000259" key="9">
    <source>
        <dbReference type="PROSITE" id="PS50880"/>
    </source>
</evidence>
<keyword evidence="6 7" id="KW-0413">Isomerase</keyword>
<dbReference type="InterPro" id="IPR034144">
    <property type="entry name" value="TOPRIM_TopoIII"/>
</dbReference>
<keyword evidence="4 7" id="KW-0799">Topoisomerase</keyword>
<dbReference type="Pfam" id="PF01751">
    <property type="entry name" value="Toprim"/>
    <property type="match status" value="1"/>
</dbReference>
<feature type="region of interest" description="Disordered" evidence="8">
    <location>
        <begin position="376"/>
        <end position="398"/>
    </location>
</feature>
<organism evidence="11 12">
    <name type="scientific">Cryptosporidium xiaoi</name>
    <dbReference type="NCBI Taxonomy" id="659607"/>
    <lineage>
        <taxon>Eukaryota</taxon>
        <taxon>Sar</taxon>
        <taxon>Alveolata</taxon>
        <taxon>Apicomplexa</taxon>
        <taxon>Conoidasida</taxon>
        <taxon>Coccidia</taxon>
        <taxon>Eucoccidiorida</taxon>
        <taxon>Eimeriorina</taxon>
        <taxon>Cryptosporidiidae</taxon>
        <taxon>Cryptosporidium</taxon>
    </lineage>
</organism>
<accession>A0AAV9XTK0</accession>
<evidence type="ECO:0000256" key="3">
    <source>
        <dbReference type="ARBA" id="ARBA00012891"/>
    </source>
</evidence>
<dbReference type="InterPro" id="IPR003602">
    <property type="entry name" value="Topo_IA_DNA-bd_dom"/>
</dbReference>
<comment type="similarity">
    <text evidence="2 7">Belongs to the type IA topoisomerase family.</text>
</comment>
<evidence type="ECO:0000313" key="11">
    <source>
        <dbReference type="EMBL" id="KAK6588006.1"/>
    </source>
</evidence>
<evidence type="ECO:0000256" key="1">
    <source>
        <dbReference type="ARBA" id="ARBA00000213"/>
    </source>
</evidence>
<feature type="compositionally biased region" description="Basic and acidic residues" evidence="8">
    <location>
        <begin position="377"/>
        <end position="386"/>
    </location>
</feature>
<dbReference type="InterPro" id="IPR013497">
    <property type="entry name" value="Topo_IA_cen"/>
</dbReference>
<proteinExistence type="inferred from homology"/>
<dbReference type="AlphaFoldDB" id="A0AAV9XTK0"/>
<evidence type="ECO:0000256" key="5">
    <source>
        <dbReference type="ARBA" id="ARBA00023125"/>
    </source>
</evidence>
<dbReference type="Gene3D" id="1.10.290.10">
    <property type="entry name" value="Topoisomerase I, domain 4"/>
    <property type="match status" value="1"/>
</dbReference>
<comment type="catalytic activity">
    <reaction evidence="1 7">
        <text>ATP-independent breakage of single-stranded DNA, followed by passage and rejoining.</text>
        <dbReference type="EC" id="5.6.2.1"/>
    </reaction>
</comment>
<gene>
    <name evidence="11" type="ORF">RS030_71053</name>
</gene>
<dbReference type="SUPFAM" id="SSF56712">
    <property type="entry name" value="Prokaryotic type I DNA topoisomerase"/>
    <property type="match status" value="1"/>
</dbReference>
<dbReference type="PANTHER" id="PTHR11390:SF20">
    <property type="entry name" value="DNA TOPOISOMERASE 3-BETA-1"/>
    <property type="match status" value="1"/>
</dbReference>
<evidence type="ECO:0000313" key="12">
    <source>
        <dbReference type="Proteomes" id="UP001311799"/>
    </source>
</evidence>
<dbReference type="EC" id="5.6.2.1" evidence="3 7"/>
<dbReference type="Proteomes" id="UP001311799">
    <property type="component" value="Unassembled WGS sequence"/>
</dbReference>
<dbReference type="PANTHER" id="PTHR11390">
    <property type="entry name" value="PROKARYOTIC DNA TOPOISOMERASE"/>
    <property type="match status" value="1"/>
</dbReference>
<dbReference type="CDD" id="cd03362">
    <property type="entry name" value="TOPRIM_TopoIA_TopoIII"/>
    <property type="match status" value="1"/>
</dbReference>
<dbReference type="SMART" id="SM00493">
    <property type="entry name" value="TOPRIM"/>
    <property type="match status" value="1"/>
</dbReference>
<dbReference type="InterPro" id="IPR013824">
    <property type="entry name" value="Topo_IA_cen_sub1"/>
</dbReference>
<keyword evidence="12" id="KW-1185">Reference proteome</keyword>
<dbReference type="Gene3D" id="2.70.20.10">
    <property type="entry name" value="Topoisomerase I, domain 3"/>
    <property type="match status" value="1"/>
</dbReference>
<comment type="caution">
    <text evidence="11">The sequence shown here is derived from an EMBL/GenBank/DDBJ whole genome shotgun (WGS) entry which is preliminary data.</text>
</comment>
<dbReference type="InterPro" id="IPR056452">
    <property type="entry name" value="Zn_ribbon_TOP3B"/>
</dbReference>
<dbReference type="PROSITE" id="PS52039">
    <property type="entry name" value="TOPO_IA_2"/>
    <property type="match status" value="1"/>
</dbReference>
<evidence type="ECO:0000256" key="7">
    <source>
        <dbReference type="RuleBase" id="RU362092"/>
    </source>
</evidence>
<dbReference type="GO" id="GO:0003917">
    <property type="term" value="F:DNA topoisomerase type I (single strand cut, ATP-independent) activity"/>
    <property type="evidence" value="ECO:0007669"/>
    <property type="project" value="UniProtKB-EC"/>
</dbReference>
<dbReference type="Gene3D" id="1.10.460.10">
    <property type="entry name" value="Topoisomerase I, domain 2"/>
    <property type="match status" value="1"/>
</dbReference>
<comment type="function">
    <text evidence="7">Introduces a single-strand break via transesterification at a target site in duplex DNA. Releases the supercoiling and torsional tension of DNA introduced during the DNA replication and transcription by transiently cleaving and rejoining one strand of the DNA duplex. The scissile phosphodiester is attacked by the catalytic tyrosine of the enzyme, resulting in the formation of a DNA-(5'-phosphotyrosyl)-enzyme intermediate and the expulsion of a 3'-OH DNA strand.</text>
</comment>
<evidence type="ECO:0000256" key="8">
    <source>
        <dbReference type="SAM" id="MobiDB-lite"/>
    </source>
</evidence>
<feature type="domain" description="Toprim" evidence="9">
    <location>
        <begin position="5"/>
        <end position="145"/>
    </location>
</feature>
<dbReference type="SMART" id="SM00436">
    <property type="entry name" value="TOP1Bc"/>
    <property type="match status" value="1"/>
</dbReference>
<dbReference type="GO" id="GO:0005634">
    <property type="term" value="C:nucleus"/>
    <property type="evidence" value="ECO:0007669"/>
    <property type="project" value="TreeGrafter"/>
</dbReference>
<dbReference type="PRINTS" id="PR00417">
    <property type="entry name" value="PRTPISMRASEI"/>
</dbReference>